<evidence type="ECO:0008006" key="3">
    <source>
        <dbReference type="Google" id="ProtNLM"/>
    </source>
</evidence>
<organism evidence="1 2">
    <name type="scientific">Brevibacillus laterosporus</name>
    <name type="common">Bacillus laterosporus</name>
    <dbReference type="NCBI Taxonomy" id="1465"/>
    <lineage>
        <taxon>Bacteria</taxon>
        <taxon>Bacillati</taxon>
        <taxon>Bacillota</taxon>
        <taxon>Bacilli</taxon>
        <taxon>Bacillales</taxon>
        <taxon>Paenibacillaceae</taxon>
        <taxon>Brevibacillus</taxon>
    </lineage>
</organism>
<dbReference type="Gene3D" id="1.10.10.10">
    <property type="entry name" value="Winged helix-like DNA-binding domain superfamily/Winged helix DNA-binding domain"/>
    <property type="match status" value="1"/>
</dbReference>
<reference evidence="1 2" key="1">
    <citation type="submission" date="2018-11" db="EMBL/GenBank/DDBJ databases">
        <title>Phylogenetic determinants of toxin gene distribution in genomes of Brevibacillus laterosporus.</title>
        <authorList>
            <person name="Glare T.R."/>
            <person name="Durrant A."/>
            <person name="Berry C."/>
            <person name="Palma L."/>
            <person name="Ormskirk M."/>
            <person name="Cox M.O."/>
        </authorList>
    </citation>
    <scope>NUCLEOTIDE SEQUENCE [LARGE SCALE GENOMIC DNA]</scope>
    <source>
        <strain evidence="1 2">1821L</strain>
    </source>
</reference>
<proteinExistence type="predicted"/>
<evidence type="ECO:0000313" key="2">
    <source>
        <dbReference type="Proteomes" id="UP000319432"/>
    </source>
</evidence>
<gene>
    <name evidence="1" type="ORF">EEL30_21930</name>
</gene>
<dbReference type="Proteomes" id="UP000319432">
    <property type="component" value="Chromosome"/>
</dbReference>
<sequence length="95" mass="10778">MNEYYSEVIKSLTFNDLQVLSFLSDEDATASFKAKKNKKICEHTNLTEAMLRTSITRLLACRLIDVVSGLKEKAYYLSKYGITAIDISFKGVDKE</sequence>
<name>A0A518VCI8_BRELA</name>
<dbReference type="EMBL" id="CP033464">
    <property type="protein sequence ID" value="QDX94703.1"/>
    <property type="molecule type" value="Genomic_DNA"/>
</dbReference>
<evidence type="ECO:0000313" key="1">
    <source>
        <dbReference type="EMBL" id="QDX94703.1"/>
    </source>
</evidence>
<dbReference type="InterPro" id="IPR036388">
    <property type="entry name" value="WH-like_DNA-bd_sf"/>
</dbReference>
<protein>
    <recommendedName>
        <fullName evidence="3">MarR family transcriptional regulator</fullName>
    </recommendedName>
</protein>
<dbReference type="AlphaFoldDB" id="A0A518VCI8"/>
<keyword evidence="2" id="KW-1185">Reference proteome</keyword>
<dbReference type="RefSeq" id="WP_158329671.1">
    <property type="nucleotide sequence ID" value="NZ_JBCMTV010000051.1"/>
</dbReference>
<accession>A0A518VCI8</accession>